<keyword evidence="1" id="KW-1003">Cell membrane</keyword>
<accession>A0A917JT91</accession>
<sequence>MTWFRIILGFSIFDGNQLMTKTPAQLTFDTEKKRYTCIGDWSIHNMAELQDQIRGIHLPSTSKIEIRGELSQFDSAGALFLFNFITTLKERDNSLTLHHFTQQQQDLLSLVEEKKDILNYTPPPPEQNGLLHDIGVETVHKIDQGQGLVILVGDLSDKLFKAFHHVRRFHFPSIVSTIYNSGVTALPIIGLLSFLIGVVLAYQMGLQLETYGANIFIAYLSGMAIFREFSPLITAIIVAGRTSSAFTAQIGSMKINEEIDALYTMGLSPTELLVLPRVVGLLIVFPLLIFWSVLFSTIGAMIMSKTMLHVGYSDFLSRLQDSVGFKQLELGLYKAPAFAILIAIVGCFQGMCVEANADSVGKQTTKSVVQALFLIIVADAIYSVIYSWLDI</sequence>
<organism evidence="2 3">
    <name type="scientific">Legionella impletisoli</name>
    <dbReference type="NCBI Taxonomy" id="343510"/>
    <lineage>
        <taxon>Bacteria</taxon>
        <taxon>Pseudomonadati</taxon>
        <taxon>Pseudomonadota</taxon>
        <taxon>Gammaproteobacteria</taxon>
        <taxon>Legionellales</taxon>
        <taxon>Legionellaceae</taxon>
        <taxon>Legionella</taxon>
    </lineage>
</organism>
<dbReference type="GO" id="GO:0043190">
    <property type="term" value="C:ATP-binding cassette (ABC) transporter complex"/>
    <property type="evidence" value="ECO:0007669"/>
    <property type="project" value="InterPro"/>
</dbReference>
<comment type="subcellular location">
    <subcellularLocation>
        <location evidence="1">Cell inner membrane</location>
        <topology evidence="1">Multi-pass membrane protein</topology>
    </subcellularLocation>
</comment>
<keyword evidence="3" id="KW-1185">Reference proteome</keyword>
<protein>
    <submittedName>
        <fullName evidence="2">ABC transporter permease</fullName>
    </submittedName>
</protein>
<evidence type="ECO:0000256" key="1">
    <source>
        <dbReference type="RuleBase" id="RU362044"/>
    </source>
</evidence>
<comment type="caution">
    <text evidence="2">The sequence shown here is derived from an EMBL/GenBank/DDBJ whole genome shotgun (WGS) entry which is preliminary data.</text>
</comment>
<dbReference type="NCBIfam" id="TIGR00056">
    <property type="entry name" value="MlaE family lipid ABC transporter permease subunit"/>
    <property type="match status" value="1"/>
</dbReference>
<keyword evidence="1" id="KW-0997">Cell inner membrane</keyword>
<dbReference type="PANTHER" id="PTHR30188">
    <property type="entry name" value="ABC TRANSPORTER PERMEASE PROTEIN-RELATED"/>
    <property type="match status" value="1"/>
</dbReference>
<dbReference type="InterPro" id="IPR030802">
    <property type="entry name" value="Permease_MalE"/>
</dbReference>
<name>A0A917JT91_9GAMM</name>
<evidence type="ECO:0000313" key="3">
    <source>
        <dbReference type="Proteomes" id="UP000630149"/>
    </source>
</evidence>
<reference evidence="2" key="2">
    <citation type="submission" date="2020-09" db="EMBL/GenBank/DDBJ databases">
        <authorList>
            <person name="Sun Q."/>
            <person name="Ohkuma M."/>
        </authorList>
    </citation>
    <scope>NUCLEOTIDE SEQUENCE</scope>
    <source>
        <strain evidence="2">JCM 13919</strain>
    </source>
</reference>
<dbReference type="AlphaFoldDB" id="A0A917JT91"/>
<feature type="transmembrane region" description="Helical" evidence="1">
    <location>
        <begin position="335"/>
        <end position="356"/>
    </location>
</feature>
<keyword evidence="1" id="KW-0812">Transmembrane</keyword>
<dbReference type="EMBL" id="BMOB01000003">
    <property type="protein sequence ID" value="GGI82841.1"/>
    <property type="molecule type" value="Genomic_DNA"/>
</dbReference>
<dbReference type="InterPro" id="IPR003453">
    <property type="entry name" value="ABC_MlaE_roteobac"/>
</dbReference>
<feature type="transmembrane region" description="Helical" evidence="1">
    <location>
        <begin position="177"/>
        <end position="204"/>
    </location>
</feature>
<evidence type="ECO:0000313" key="2">
    <source>
        <dbReference type="EMBL" id="GGI82841.1"/>
    </source>
</evidence>
<dbReference type="Proteomes" id="UP000630149">
    <property type="component" value="Unassembled WGS sequence"/>
</dbReference>
<dbReference type="Pfam" id="PF02405">
    <property type="entry name" value="MlaE"/>
    <property type="match status" value="1"/>
</dbReference>
<dbReference type="GO" id="GO:0005548">
    <property type="term" value="F:phospholipid transporter activity"/>
    <property type="evidence" value="ECO:0007669"/>
    <property type="project" value="TreeGrafter"/>
</dbReference>
<dbReference type="PANTHER" id="PTHR30188:SF3">
    <property type="entry name" value="ABC TRANSPORTER PERMEASE"/>
    <property type="match status" value="1"/>
</dbReference>
<keyword evidence="1" id="KW-0472">Membrane</keyword>
<reference evidence="2" key="1">
    <citation type="journal article" date="2014" name="Int. J. Syst. Evol. Microbiol.">
        <title>Complete genome sequence of Corynebacterium casei LMG S-19264T (=DSM 44701T), isolated from a smear-ripened cheese.</title>
        <authorList>
            <consortium name="US DOE Joint Genome Institute (JGI-PGF)"/>
            <person name="Walter F."/>
            <person name="Albersmeier A."/>
            <person name="Kalinowski J."/>
            <person name="Ruckert C."/>
        </authorList>
    </citation>
    <scope>NUCLEOTIDE SEQUENCE</scope>
    <source>
        <strain evidence="2">JCM 13919</strain>
    </source>
</reference>
<feature type="transmembrane region" description="Helical" evidence="1">
    <location>
        <begin position="368"/>
        <end position="389"/>
    </location>
</feature>
<keyword evidence="1" id="KW-1133">Transmembrane helix</keyword>
<feature type="transmembrane region" description="Helical" evidence="1">
    <location>
        <begin position="278"/>
        <end position="303"/>
    </location>
</feature>
<comment type="similarity">
    <text evidence="1">Belongs to the MlaE permease family.</text>
</comment>
<feature type="transmembrane region" description="Helical" evidence="1">
    <location>
        <begin position="216"/>
        <end position="239"/>
    </location>
</feature>
<proteinExistence type="inferred from homology"/>
<gene>
    <name evidence="2" type="ORF">GCM10007966_09260</name>
</gene>